<evidence type="ECO:0000313" key="2">
    <source>
        <dbReference type="Proteomes" id="UP000199582"/>
    </source>
</evidence>
<dbReference type="EMBL" id="FOAG01000009">
    <property type="protein sequence ID" value="SEL87714.1"/>
    <property type="molecule type" value="Genomic_DNA"/>
</dbReference>
<proteinExistence type="predicted"/>
<sequence length="98" mass="10791">MPRPYPLALAVVALGLMAGCTQFPELDAQIAEQDRNATYPDLIPVEDITSGIPPKTITPQTGEDLDLRAEALRSRADRLRGDVIDEDTRRRMQTGIDS</sequence>
<dbReference type="OrthoDB" id="7745740at2"/>
<dbReference type="Proteomes" id="UP000199582">
    <property type="component" value="Unassembled WGS sequence"/>
</dbReference>
<organism evidence="1 2">
    <name type="scientific">Roseovarius azorensis</name>
    <dbReference type="NCBI Taxonomy" id="1287727"/>
    <lineage>
        <taxon>Bacteria</taxon>
        <taxon>Pseudomonadati</taxon>
        <taxon>Pseudomonadota</taxon>
        <taxon>Alphaproteobacteria</taxon>
        <taxon>Rhodobacterales</taxon>
        <taxon>Roseobacteraceae</taxon>
        <taxon>Roseovarius</taxon>
    </lineage>
</organism>
<keyword evidence="2" id="KW-1185">Reference proteome</keyword>
<evidence type="ECO:0000313" key="1">
    <source>
        <dbReference type="EMBL" id="SEL87714.1"/>
    </source>
</evidence>
<dbReference type="STRING" id="1287727.SAMN05443999_10930"/>
<accession>A0A1H7TTA8</accession>
<reference evidence="1 2" key="1">
    <citation type="submission" date="2016-10" db="EMBL/GenBank/DDBJ databases">
        <authorList>
            <person name="de Groot N.N."/>
        </authorList>
    </citation>
    <scope>NUCLEOTIDE SEQUENCE [LARGE SCALE GENOMIC DNA]</scope>
    <source>
        <strain evidence="1 2">DSM 100674</strain>
    </source>
</reference>
<dbReference type="AlphaFoldDB" id="A0A1H7TTA8"/>
<dbReference type="PROSITE" id="PS51257">
    <property type="entry name" value="PROKAR_LIPOPROTEIN"/>
    <property type="match status" value="1"/>
</dbReference>
<gene>
    <name evidence="1" type="ORF">SAMN05443999_10930</name>
</gene>
<dbReference type="RefSeq" id="WP_093037984.1">
    <property type="nucleotide sequence ID" value="NZ_FOAG01000009.1"/>
</dbReference>
<name>A0A1H7TTA8_9RHOB</name>
<protein>
    <submittedName>
        <fullName evidence="1">Uncharacterized protein</fullName>
    </submittedName>
</protein>